<protein>
    <submittedName>
        <fullName evidence="1">Uncharacterized protein</fullName>
    </submittedName>
</protein>
<reference evidence="1 2" key="2">
    <citation type="journal article" date="2011" name="J. Antibiot.">
        <title>Furaquinocins I and J: novel polyketide isoprenoid hybrid compounds from Streptomyces reveromyceticus SN-593.</title>
        <authorList>
            <person name="Panthee S."/>
            <person name="Takahashi S."/>
            <person name="Takagi H."/>
            <person name="Nogawa T."/>
            <person name="Oowada E."/>
            <person name="Uramoto M."/>
            <person name="Osada H."/>
        </authorList>
    </citation>
    <scope>NUCLEOTIDE SEQUENCE [LARGE SCALE GENOMIC DNA]</scope>
    <source>
        <strain evidence="1 2">SN-593</strain>
    </source>
</reference>
<proteinExistence type="predicted"/>
<evidence type="ECO:0000313" key="2">
    <source>
        <dbReference type="Proteomes" id="UP000595703"/>
    </source>
</evidence>
<dbReference type="KEGG" id="arev:RVR_4461"/>
<dbReference type="RefSeq" id="WP_202234484.1">
    <property type="nucleotide sequence ID" value="NZ_AP018365.1"/>
</dbReference>
<name>A0A7U3VP36_9ACTN</name>
<keyword evidence="2" id="KW-1185">Reference proteome</keyword>
<dbReference type="AlphaFoldDB" id="A0A7U3VP36"/>
<reference evidence="1 2" key="4">
    <citation type="journal article" date="2020" name="Sci. Rep.">
        <title>beta-carboline chemical signals induce reveromycin production through a LuxR family regulator in Streptomyces sp. SN-593.</title>
        <authorList>
            <person name="Panthee S."/>
            <person name="Kito N."/>
            <person name="Hayashi T."/>
            <person name="Shimizu T."/>
            <person name="Ishikawa J."/>
            <person name="Hamamoto H."/>
            <person name="Osada H."/>
            <person name="Takahashi S."/>
        </authorList>
    </citation>
    <scope>NUCLEOTIDE SEQUENCE [LARGE SCALE GENOMIC DNA]</scope>
    <source>
        <strain evidence="1 2">SN-593</strain>
    </source>
</reference>
<reference evidence="1 2" key="3">
    <citation type="journal article" date="2011" name="Nat. Chem. Biol.">
        <title>Reveromycin A biosynthesis uses RevG and RevJ for stereospecific spiroacetal formation.</title>
        <authorList>
            <person name="Takahashi S."/>
            <person name="Toyoda A."/>
            <person name="Sekiyama Y."/>
            <person name="Takagi H."/>
            <person name="Nogawa T."/>
            <person name="Uramoto M."/>
            <person name="Suzuki R."/>
            <person name="Koshino H."/>
            <person name="Kumano T."/>
            <person name="Panthee S."/>
            <person name="Dairi T."/>
            <person name="Ishikawa J."/>
            <person name="Ikeda H."/>
            <person name="Sakaki Y."/>
            <person name="Osada H."/>
        </authorList>
    </citation>
    <scope>NUCLEOTIDE SEQUENCE [LARGE SCALE GENOMIC DNA]</scope>
    <source>
        <strain evidence="1 2">SN-593</strain>
    </source>
</reference>
<dbReference type="Proteomes" id="UP000595703">
    <property type="component" value="Chromosome"/>
</dbReference>
<accession>A0A7U3VP36</accession>
<dbReference type="EMBL" id="AP018365">
    <property type="protein sequence ID" value="BBA98322.1"/>
    <property type="molecule type" value="Genomic_DNA"/>
</dbReference>
<reference evidence="1 2" key="1">
    <citation type="journal article" date="2010" name="J. Bacteriol.">
        <title>Biochemical characterization of a novel indole prenyltransferase from Streptomyces sp. SN-593.</title>
        <authorList>
            <person name="Takahashi S."/>
            <person name="Takagi H."/>
            <person name="Toyoda A."/>
            <person name="Uramoto M."/>
            <person name="Nogawa T."/>
            <person name="Ueki M."/>
            <person name="Sakaki Y."/>
            <person name="Osada H."/>
        </authorList>
    </citation>
    <scope>NUCLEOTIDE SEQUENCE [LARGE SCALE GENOMIC DNA]</scope>
    <source>
        <strain evidence="1 2">SN-593</strain>
    </source>
</reference>
<sequence>MQDTQMTPERYGGEPLYAGLARDYSQRERPFTVTVAGPERYDGGRPTTYVLDACSTEKAWAQALAWHMAAEETPDCFVLEDGSFEGTPGGTAGIGWSDLRPEYRRQRALDDLADQATELVRAFDEATRTHMGPDGEVQAEHRPAYERAVSQVRFDGWAMVRALSALDGRS</sequence>
<organism evidence="1 2">
    <name type="scientific">Actinacidiphila reveromycinica</name>
    <dbReference type="NCBI Taxonomy" id="659352"/>
    <lineage>
        <taxon>Bacteria</taxon>
        <taxon>Bacillati</taxon>
        <taxon>Actinomycetota</taxon>
        <taxon>Actinomycetes</taxon>
        <taxon>Kitasatosporales</taxon>
        <taxon>Streptomycetaceae</taxon>
        <taxon>Actinacidiphila</taxon>
    </lineage>
</organism>
<gene>
    <name evidence="1" type="ORF">RVR_4461</name>
</gene>
<evidence type="ECO:0000313" key="1">
    <source>
        <dbReference type="EMBL" id="BBA98322.1"/>
    </source>
</evidence>